<feature type="domain" description="Histidine kinase" evidence="12">
    <location>
        <begin position="364"/>
        <end position="579"/>
    </location>
</feature>
<reference evidence="13 14" key="1">
    <citation type="submission" date="2024-04" db="EMBL/GenBank/DDBJ databases">
        <title>Novel genus in family Flammeovirgaceae.</title>
        <authorList>
            <person name="Nguyen T.H."/>
            <person name="Vuong T.Q."/>
            <person name="Le H."/>
            <person name="Kim S.-G."/>
        </authorList>
    </citation>
    <scope>NUCLEOTIDE SEQUENCE [LARGE SCALE GENOMIC DNA]</scope>
    <source>
        <strain evidence="13 14">JCM 23209</strain>
    </source>
</reference>
<sequence>MRPIILTLFLLVGLRSLGYTQIQPLSRSDSGKVATYLSKHHEYLSKNNYKEASRMLNDAAFIYWNHNNYNEAIQYYERSLSLNAKLENENGVAMIHNNLGMLYGDIQDYESSLKHFTKTLAARKAGHEPVGMISALINRSIAYSNLKKYDLAIEDLQQALTTARELNDVNQMKSVYGMLSETYEKKGDVEQTLKYFELYKSFHEQLQRNKVNKLSQELKEESIQKKLALAEKQAKELELLKKQMEIKEKEKEIHEVESINQNLYTHLSKKELEVTLLKREREIQSAEALLKEKENQVLKQEKAYIRNLSIIVSLSLLSIAGLLFFFLRKGARQNKRLHEQNLSIEKQKQELAHSNEVKNKIFSIIAHDLRSPISSLQSFFYIIDDFDFSEELTRIFLQLKTRLSASADLLENLLHWSRTQMQELKPQFDKVAMYEVVEQNSRLLASLAEAKSIRLSNEVPASLHALADPDMLKIVVRNLMQNAIKFTPHGGEVKISGTQLSEKIRLSITDNGIGMTQDKIDSLFDFSSNKSTYGTAKEKGTGLGIVLSAELVRISQGAIHVESQPNQGTTVELTFKSYE</sequence>
<keyword evidence="10" id="KW-0175">Coiled coil</keyword>
<dbReference type="InterPro" id="IPR050351">
    <property type="entry name" value="BphY/WalK/GraS-like"/>
</dbReference>
<dbReference type="SMART" id="SM00028">
    <property type="entry name" value="TPR"/>
    <property type="match status" value="3"/>
</dbReference>
<dbReference type="EMBL" id="JBDKWZ010000013">
    <property type="protein sequence ID" value="MEN7550265.1"/>
    <property type="molecule type" value="Genomic_DNA"/>
</dbReference>
<evidence type="ECO:0000256" key="6">
    <source>
        <dbReference type="ARBA" id="ARBA00022777"/>
    </source>
</evidence>
<keyword evidence="4" id="KW-0808">Transferase</keyword>
<evidence type="ECO:0000256" key="4">
    <source>
        <dbReference type="ARBA" id="ARBA00022679"/>
    </source>
</evidence>
<dbReference type="InterPro" id="IPR011990">
    <property type="entry name" value="TPR-like_helical_dom_sf"/>
</dbReference>
<dbReference type="InterPro" id="IPR003661">
    <property type="entry name" value="HisK_dim/P_dom"/>
</dbReference>
<dbReference type="PROSITE" id="PS50005">
    <property type="entry name" value="TPR"/>
    <property type="match status" value="2"/>
</dbReference>
<evidence type="ECO:0000256" key="8">
    <source>
        <dbReference type="ARBA" id="ARBA00023012"/>
    </source>
</evidence>
<dbReference type="SUPFAM" id="SSF55874">
    <property type="entry name" value="ATPase domain of HSP90 chaperone/DNA topoisomerase II/histidine kinase"/>
    <property type="match status" value="1"/>
</dbReference>
<dbReference type="PROSITE" id="PS50109">
    <property type="entry name" value="HIS_KIN"/>
    <property type="match status" value="1"/>
</dbReference>
<dbReference type="Pfam" id="PF13424">
    <property type="entry name" value="TPR_12"/>
    <property type="match status" value="1"/>
</dbReference>
<proteinExistence type="predicted"/>
<keyword evidence="11" id="KW-0812">Transmembrane</keyword>
<dbReference type="PRINTS" id="PR00344">
    <property type="entry name" value="BCTRLSENSOR"/>
</dbReference>
<dbReference type="EC" id="2.7.13.3" evidence="2"/>
<keyword evidence="7 13" id="KW-0067">ATP-binding</keyword>
<dbReference type="CDD" id="cd00075">
    <property type="entry name" value="HATPase"/>
    <property type="match status" value="1"/>
</dbReference>
<dbReference type="InterPro" id="IPR005467">
    <property type="entry name" value="His_kinase_dom"/>
</dbReference>
<keyword evidence="8" id="KW-0902">Two-component regulatory system</keyword>
<dbReference type="CDD" id="cd00082">
    <property type="entry name" value="HisKA"/>
    <property type="match status" value="1"/>
</dbReference>
<evidence type="ECO:0000256" key="11">
    <source>
        <dbReference type="SAM" id="Phobius"/>
    </source>
</evidence>
<dbReference type="PANTHER" id="PTHR42878:SF7">
    <property type="entry name" value="SENSOR HISTIDINE KINASE GLRK"/>
    <property type="match status" value="1"/>
</dbReference>
<dbReference type="Proteomes" id="UP001403385">
    <property type="component" value="Unassembled WGS sequence"/>
</dbReference>
<comment type="caution">
    <text evidence="13">The sequence shown here is derived from an EMBL/GenBank/DDBJ whole genome shotgun (WGS) entry which is preliminary data.</text>
</comment>
<evidence type="ECO:0000313" key="14">
    <source>
        <dbReference type="Proteomes" id="UP001403385"/>
    </source>
</evidence>
<dbReference type="Gene3D" id="3.30.565.10">
    <property type="entry name" value="Histidine kinase-like ATPase, C-terminal domain"/>
    <property type="match status" value="1"/>
</dbReference>
<keyword evidence="11" id="KW-0472">Membrane</keyword>
<name>A0AAW9SER7_9BACT</name>
<gene>
    <name evidence="13" type="ORF">AAG747_20265</name>
</gene>
<evidence type="ECO:0000256" key="7">
    <source>
        <dbReference type="ARBA" id="ARBA00022840"/>
    </source>
</evidence>
<keyword evidence="14" id="KW-1185">Reference proteome</keyword>
<dbReference type="InterPro" id="IPR004358">
    <property type="entry name" value="Sig_transdc_His_kin-like_C"/>
</dbReference>
<keyword evidence="9" id="KW-0802">TPR repeat</keyword>
<evidence type="ECO:0000256" key="5">
    <source>
        <dbReference type="ARBA" id="ARBA00022741"/>
    </source>
</evidence>
<dbReference type="InterPro" id="IPR003594">
    <property type="entry name" value="HATPase_dom"/>
</dbReference>
<evidence type="ECO:0000313" key="13">
    <source>
        <dbReference type="EMBL" id="MEN7550265.1"/>
    </source>
</evidence>
<evidence type="ECO:0000256" key="1">
    <source>
        <dbReference type="ARBA" id="ARBA00000085"/>
    </source>
</evidence>
<dbReference type="InterPro" id="IPR036890">
    <property type="entry name" value="HATPase_C_sf"/>
</dbReference>
<dbReference type="RefSeq" id="WP_346823046.1">
    <property type="nucleotide sequence ID" value="NZ_JBDKWZ010000013.1"/>
</dbReference>
<feature type="coiled-coil region" evidence="10">
    <location>
        <begin position="211"/>
        <end position="303"/>
    </location>
</feature>
<comment type="catalytic activity">
    <reaction evidence="1">
        <text>ATP + protein L-histidine = ADP + protein N-phospho-L-histidine.</text>
        <dbReference type="EC" id="2.7.13.3"/>
    </reaction>
</comment>
<dbReference type="AlphaFoldDB" id="A0AAW9SER7"/>
<dbReference type="GO" id="GO:0007234">
    <property type="term" value="P:osmosensory signaling via phosphorelay pathway"/>
    <property type="evidence" value="ECO:0007669"/>
    <property type="project" value="TreeGrafter"/>
</dbReference>
<dbReference type="Pfam" id="PF13181">
    <property type="entry name" value="TPR_8"/>
    <property type="match status" value="1"/>
</dbReference>
<dbReference type="Pfam" id="PF02518">
    <property type="entry name" value="HATPase_c"/>
    <property type="match status" value="1"/>
</dbReference>
<keyword evidence="5" id="KW-0547">Nucleotide-binding</keyword>
<dbReference type="InterPro" id="IPR019734">
    <property type="entry name" value="TPR_rpt"/>
</dbReference>
<dbReference type="PANTHER" id="PTHR42878">
    <property type="entry name" value="TWO-COMPONENT HISTIDINE KINASE"/>
    <property type="match status" value="1"/>
</dbReference>
<evidence type="ECO:0000259" key="12">
    <source>
        <dbReference type="PROSITE" id="PS50109"/>
    </source>
</evidence>
<evidence type="ECO:0000256" key="2">
    <source>
        <dbReference type="ARBA" id="ARBA00012438"/>
    </source>
</evidence>
<dbReference type="GO" id="GO:0005524">
    <property type="term" value="F:ATP binding"/>
    <property type="evidence" value="ECO:0007669"/>
    <property type="project" value="UniProtKB-KW"/>
</dbReference>
<dbReference type="Gene3D" id="1.10.287.130">
    <property type="match status" value="1"/>
</dbReference>
<dbReference type="InterPro" id="IPR036097">
    <property type="entry name" value="HisK_dim/P_sf"/>
</dbReference>
<dbReference type="SMART" id="SM00387">
    <property type="entry name" value="HATPase_c"/>
    <property type="match status" value="1"/>
</dbReference>
<keyword evidence="6" id="KW-0418">Kinase</keyword>
<dbReference type="SUPFAM" id="SSF48452">
    <property type="entry name" value="TPR-like"/>
    <property type="match status" value="1"/>
</dbReference>
<feature type="transmembrane region" description="Helical" evidence="11">
    <location>
        <begin position="308"/>
        <end position="327"/>
    </location>
</feature>
<keyword evidence="3" id="KW-0597">Phosphoprotein</keyword>
<feature type="repeat" description="TPR" evidence="9">
    <location>
        <begin position="53"/>
        <end position="86"/>
    </location>
</feature>
<dbReference type="GO" id="GO:0000156">
    <property type="term" value="F:phosphorelay response regulator activity"/>
    <property type="evidence" value="ECO:0007669"/>
    <property type="project" value="TreeGrafter"/>
</dbReference>
<keyword evidence="11" id="KW-1133">Transmembrane helix</keyword>
<feature type="repeat" description="TPR" evidence="9">
    <location>
        <begin position="93"/>
        <end position="126"/>
    </location>
</feature>
<evidence type="ECO:0000256" key="3">
    <source>
        <dbReference type="ARBA" id="ARBA00022553"/>
    </source>
</evidence>
<evidence type="ECO:0000256" key="10">
    <source>
        <dbReference type="SAM" id="Coils"/>
    </source>
</evidence>
<protein>
    <recommendedName>
        <fullName evidence="2">histidine kinase</fullName>
        <ecNumber evidence="2">2.7.13.3</ecNumber>
    </recommendedName>
</protein>
<dbReference type="GO" id="GO:0000155">
    <property type="term" value="F:phosphorelay sensor kinase activity"/>
    <property type="evidence" value="ECO:0007669"/>
    <property type="project" value="InterPro"/>
</dbReference>
<dbReference type="GO" id="GO:0030295">
    <property type="term" value="F:protein kinase activator activity"/>
    <property type="evidence" value="ECO:0007669"/>
    <property type="project" value="TreeGrafter"/>
</dbReference>
<dbReference type="Gene3D" id="1.25.40.10">
    <property type="entry name" value="Tetratricopeptide repeat domain"/>
    <property type="match status" value="1"/>
</dbReference>
<dbReference type="SUPFAM" id="SSF47384">
    <property type="entry name" value="Homodimeric domain of signal transducing histidine kinase"/>
    <property type="match status" value="1"/>
</dbReference>
<accession>A0AAW9SER7</accession>
<organism evidence="13 14">
    <name type="scientific">Rapidithrix thailandica</name>
    <dbReference type="NCBI Taxonomy" id="413964"/>
    <lineage>
        <taxon>Bacteria</taxon>
        <taxon>Pseudomonadati</taxon>
        <taxon>Bacteroidota</taxon>
        <taxon>Cytophagia</taxon>
        <taxon>Cytophagales</taxon>
        <taxon>Flammeovirgaceae</taxon>
        <taxon>Rapidithrix</taxon>
    </lineage>
</organism>
<evidence type="ECO:0000256" key="9">
    <source>
        <dbReference type="PROSITE-ProRule" id="PRU00339"/>
    </source>
</evidence>